<protein>
    <submittedName>
        <fullName evidence="2">Uncharacterized protein</fullName>
    </submittedName>
</protein>
<evidence type="ECO:0000256" key="1">
    <source>
        <dbReference type="SAM" id="MobiDB-lite"/>
    </source>
</evidence>
<evidence type="ECO:0000313" key="3">
    <source>
        <dbReference type="Proteomes" id="UP000076858"/>
    </source>
</evidence>
<reference evidence="2 3" key="1">
    <citation type="submission" date="2016-03" db="EMBL/GenBank/DDBJ databases">
        <title>EvidentialGene: Evidence-directed Construction of Genes on Genomes.</title>
        <authorList>
            <person name="Gilbert D.G."/>
            <person name="Choi J.-H."/>
            <person name="Mockaitis K."/>
            <person name="Colbourne J."/>
            <person name="Pfrender M."/>
        </authorList>
    </citation>
    <scope>NUCLEOTIDE SEQUENCE [LARGE SCALE GENOMIC DNA]</scope>
    <source>
        <strain evidence="2 3">Xinb3</strain>
        <tissue evidence="2">Complete organism</tissue>
    </source>
</reference>
<comment type="caution">
    <text evidence="2">The sequence shown here is derived from an EMBL/GenBank/DDBJ whole genome shotgun (WGS) entry which is preliminary data.</text>
</comment>
<feature type="compositionally biased region" description="Low complexity" evidence="1">
    <location>
        <begin position="30"/>
        <end position="39"/>
    </location>
</feature>
<organism evidence="2 3">
    <name type="scientific">Daphnia magna</name>
    <dbReference type="NCBI Taxonomy" id="35525"/>
    <lineage>
        <taxon>Eukaryota</taxon>
        <taxon>Metazoa</taxon>
        <taxon>Ecdysozoa</taxon>
        <taxon>Arthropoda</taxon>
        <taxon>Crustacea</taxon>
        <taxon>Branchiopoda</taxon>
        <taxon>Diplostraca</taxon>
        <taxon>Cladocera</taxon>
        <taxon>Anomopoda</taxon>
        <taxon>Daphniidae</taxon>
        <taxon>Daphnia</taxon>
    </lineage>
</organism>
<accession>A0A164NTL2</accession>
<keyword evidence="3" id="KW-1185">Reference proteome</keyword>
<feature type="region of interest" description="Disordered" evidence="1">
    <location>
        <begin position="1"/>
        <end position="53"/>
    </location>
</feature>
<evidence type="ECO:0000313" key="2">
    <source>
        <dbReference type="EMBL" id="KZS06226.1"/>
    </source>
</evidence>
<sequence length="155" mass="17514">MKKFKKPTGPQISPGYFNEKGDRISKIPPSVSKKGLLKSSVRETKYTGESEASRKRYSAELSTSLLSAKFKTMMPTPCFQIQSSPHAYPLPRPNYLWQAFGIQSMVILNVPTINQNNFKFNMVGPHMETLLQATETGQYIVRDVSVLCSRILRKP</sequence>
<feature type="compositionally biased region" description="Basic and acidic residues" evidence="1">
    <location>
        <begin position="40"/>
        <end position="53"/>
    </location>
</feature>
<dbReference type="EMBL" id="LRGB01002829">
    <property type="protein sequence ID" value="KZS06226.1"/>
    <property type="molecule type" value="Genomic_DNA"/>
</dbReference>
<gene>
    <name evidence="2" type="ORF">APZ42_030418</name>
</gene>
<dbReference type="Proteomes" id="UP000076858">
    <property type="component" value="Unassembled WGS sequence"/>
</dbReference>
<name>A0A164NTL2_9CRUS</name>
<proteinExistence type="predicted"/>
<dbReference type="AlphaFoldDB" id="A0A164NTL2"/>